<reference evidence="2" key="1">
    <citation type="submission" date="2012-08" db="EMBL/GenBank/DDBJ databases">
        <title>The Genome Sequence of Wuchereria bancrofti.</title>
        <authorList>
            <person name="Nutman T.B."/>
            <person name="Fink D.L."/>
            <person name="Russ C."/>
            <person name="Young S."/>
            <person name="Zeng Q."/>
            <person name="Koehrsen M."/>
            <person name="Alvarado L."/>
            <person name="Berlin A."/>
            <person name="Chapman S.B."/>
            <person name="Chen Z."/>
            <person name="Freedman E."/>
            <person name="Gellesch M."/>
            <person name="Goldberg J."/>
            <person name="Griggs A."/>
            <person name="Gujja S."/>
            <person name="Heilman E.R."/>
            <person name="Heiman D."/>
            <person name="Hepburn T."/>
            <person name="Howarth C."/>
            <person name="Jen D."/>
            <person name="Larson L."/>
            <person name="Lewis B."/>
            <person name="Mehta T."/>
            <person name="Park D."/>
            <person name="Pearson M."/>
            <person name="Roberts A."/>
            <person name="Saif S."/>
            <person name="Shea T."/>
            <person name="Shenoy N."/>
            <person name="Sisk P."/>
            <person name="Stolte C."/>
            <person name="Sykes S."/>
            <person name="Walk T."/>
            <person name="White J."/>
            <person name="Yandava C."/>
            <person name="Haas B."/>
            <person name="Henn M.R."/>
            <person name="Nusbaum C."/>
            <person name="Birren B."/>
        </authorList>
    </citation>
    <scope>NUCLEOTIDE SEQUENCE [LARGE SCALE GENOMIC DNA]</scope>
    <source>
        <strain evidence="2">NA</strain>
    </source>
</reference>
<organism evidence="1 2">
    <name type="scientific">Wuchereria bancrofti</name>
    <dbReference type="NCBI Taxonomy" id="6293"/>
    <lineage>
        <taxon>Eukaryota</taxon>
        <taxon>Metazoa</taxon>
        <taxon>Ecdysozoa</taxon>
        <taxon>Nematoda</taxon>
        <taxon>Chromadorea</taxon>
        <taxon>Rhabditida</taxon>
        <taxon>Spirurina</taxon>
        <taxon>Spiruromorpha</taxon>
        <taxon>Filarioidea</taxon>
        <taxon>Onchocercidae</taxon>
        <taxon>Wuchereria</taxon>
    </lineage>
</organism>
<name>J9EQ21_WUCBA</name>
<dbReference type="EMBL" id="ADBV01001553">
    <property type="protein sequence ID" value="EJW84586.1"/>
    <property type="molecule type" value="Genomic_DNA"/>
</dbReference>
<gene>
    <name evidence="1" type="ORF">WUBG_04504</name>
</gene>
<protein>
    <submittedName>
        <fullName evidence="1">Uncharacterized protein</fullName>
    </submittedName>
</protein>
<comment type="caution">
    <text evidence="1">The sequence shown here is derived from an EMBL/GenBank/DDBJ whole genome shotgun (WGS) entry which is preliminary data.</text>
</comment>
<dbReference type="Proteomes" id="UP000004810">
    <property type="component" value="Unassembled WGS sequence"/>
</dbReference>
<proteinExistence type="predicted"/>
<evidence type="ECO:0000313" key="2">
    <source>
        <dbReference type="Proteomes" id="UP000004810"/>
    </source>
</evidence>
<accession>J9EQ21</accession>
<sequence>MSEYWSVPAALPVLQPCYDEKNVHMDGWKLAKGRRKLKTISEFFGMFVRRKVRESMNATTNLVISKKEKIRISSQIIVMEIGNADIKQRATTIAVLGISCHA</sequence>
<dbReference type="AlphaFoldDB" id="J9EQ21"/>
<evidence type="ECO:0000313" key="1">
    <source>
        <dbReference type="EMBL" id="EJW84586.1"/>
    </source>
</evidence>